<dbReference type="EMBL" id="JACJRF010000008">
    <property type="protein sequence ID" value="MBD2343873.1"/>
    <property type="molecule type" value="Genomic_DNA"/>
</dbReference>
<keyword evidence="1" id="KW-0732">Signal</keyword>
<comment type="caution">
    <text evidence="2">The sequence shown here is derived from an EMBL/GenBank/DDBJ whole genome shotgun (WGS) entry which is preliminary data.</text>
</comment>
<gene>
    <name evidence="2" type="ORF">H6G18_06895</name>
</gene>
<dbReference type="Proteomes" id="UP000607281">
    <property type="component" value="Unassembled WGS sequence"/>
</dbReference>
<dbReference type="InterPro" id="IPR046048">
    <property type="entry name" value="DUF6006"/>
</dbReference>
<protein>
    <submittedName>
        <fullName evidence="2">Uncharacterized protein</fullName>
    </submittedName>
</protein>
<sequence length="143" mass="16122">MANITKWLLGLAIAPASLILVSNNAEASQIASEWFFGSWNCNIDGRPAQMEWKVVDDPKTTCSGGVCSRTSGVRLVGRFSDNGSAWVPLGRRFSSRQKQDLGIRYLGTEQDNWYLRYNSSTRIANGWTTWRGNRYPLQCRKRG</sequence>
<organism evidence="2 3">
    <name type="scientific">Anabaena subtropica FACHB-260</name>
    <dbReference type="NCBI Taxonomy" id="2692884"/>
    <lineage>
        <taxon>Bacteria</taxon>
        <taxon>Bacillati</taxon>
        <taxon>Cyanobacteriota</taxon>
        <taxon>Cyanophyceae</taxon>
        <taxon>Nostocales</taxon>
        <taxon>Nostocaceae</taxon>
        <taxon>Anabaena</taxon>
    </lineage>
</organism>
<feature type="signal peptide" evidence="1">
    <location>
        <begin position="1"/>
        <end position="27"/>
    </location>
</feature>
<dbReference type="Pfam" id="PF19469">
    <property type="entry name" value="DUF6006"/>
    <property type="match status" value="1"/>
</dbReference>
<evidence type="ECO:0000313" key="3">
    <source>
        <dbReference type="Proteomes" id="UP000607281"/>
    </source>
</evidence>
<dbReference type="RefSeq" id="WP_190406338.1">
    <property type="nucleotide sequence ID" value="NZ_JACJRF010000008.1"/>
</dbReference>
<accession>A0ABR8CMT5</accession>
<name>A0ABR8CMT5_9NOST</name>
<proteinExistence type="predicted"/>
<evidence type="ECO:0000313" key="2">
    <source>
        <dbReference type="EMBL" id="MBD2343873.1"/>
    </source>
</evidence>
<feature type="chain" id="PRO_5046541543" evidence="1">
    <location>
        <begin position="28"/>
        <end position="143"/>
    </location>
</feature>
<reference evidence="2 3" key="1">
    <citation type="journal article" date="2020" name="ISME J.">
        <title>Comparative genomics reveals insights into cyanobacterial evolution and habitat adaptation.</title>
        <authorList>
            <person name="Chen M.Y."/>
            <person name="Teng W.K."/>
            <person name="Zhao L."/>
            <person name="Hu C.X."/>
            <person name="Zhou Y.K."/>
            <person name="Han B.P."/>
            <person name="Song L.R."/>
            <person name="Shu W.S."/>
        </authorList>
    </citation>
    <scope>NUCLEOTIDE SEQUENCE [LARGE SCALE GENOMIC DNA]</scope>
    <source>
        <strain evidence="2 3">FACHB-260</strain>
    </source>
</reference>
<keyword evidence="3" id="KW-1185">Reference proteome</keyword>
<evidence type="ECO:0000256" key="1">
    <source>
        <dbReference type="SAM" id="SignalP"/>
    </source>
</evidence>